<organism evidence="2 3">
    <name type="scientific">Hominiventricola filiformis</name>
    <dbReference type="NCBI Taxonomy" id="2885352"/>
    <lineage>
        <taxon>Bacteria</taxon>
        <taxon>Bacillati</taxon>
        <taxon>Bacillota</taxon>
        <taxon>Clostridia</taxon>
        <taxon>Lachnospirales</taxon>
        <taxon>Lachnospiraceae</taxon>
        <taxon>Hominiventricola</taxon>
    </lineage>
</organism>
<dbReference type="Pfam" id="PF10105">
    <property type="entry name" value="DUF2344"/>
    <property type="match status" value="1"/>
</dbReference>
<dbReference type="Proteomes" id="UP001198220">
    <property type="component" value="Unassembled WGS sequence"/>
</dbReference>
<feature type="domain" description="DUF2344" evidence="1">
    <location>
        <begin position="3"/>
        <end position="184"/>
    </location>
</feature>
<sequence>MNIRVRFRKYGVLKFIGHLDVMRYFQKAIRRADIDICYSEGYSPHMIMSFASPLGLGLESDGEYMDIRINGSISSKEAVRRLNAVMVEGIDVMSFRELPENSKNAMASVAAADYEVRFREGCAPEDGWKKQFTEFLAQPEMRIVKETKKGQQEIDIRPWIYSWEIVDDMIKMQVSAGSVHNLKPEMVLKAFAEHIGWDMPQFALLVTRREMYADQGTEEERKLISLEALGEEIG</sequence>
<dbReference type="NCBIfam" id="TIGR03936">
    <property type="entry name" value="sam_1_link_chp"/>
    <property type="match status" value="1"/>
</dbReference>
<keyword evidence="3" id="KW-1185">Reference proteome</keyword>
<dbReference type="AlphaFoldDB" id="A0AAE3A417"/>
<accession>A0AAE3A417</accession>
<dbReference type="EMBL" id="JAJEPS010000004">
    <property type="protein sequence ID" value="MCC2125657.1"/>
    <property type="molecule type" value="Genomic_DNA"/>
</dbReference>
<evidence type="ECO:0000313" key="3">
    <source>
        <dbReference type="Proteomes" id="UP001198220"/>
    </source>
</evidence>
<reference evidence="2 3" key="1">
    <citation type="submission" date="2021-10" db="EMBL/GenBank/DDBJ databases">
        <title>Anaerobic single-cell dispensing facilitates the cultivation of human gut bacteria.</title>
        <authorList>
            <person name="Afrizal A."/>
        </authorList>
    </citation>
    <scope>NUCLEOTIDE SEQUENCE [LARGE SCALE GENOMIC DNA]</scope>
    <source>
        <strain evidence="2 3">CLA-AA-H276</strain>
    </source>
</reference>
<evidence type="ECO:0000313" key="2">
    <source>
        <dbReference type="EMBL" id="MCC2125657.1"/>
    </source>
</evidence>
<protein>
    <submittedName>
        <fullName evidence="2">TIGR03936 family radical SAM-associated protein</fullName>
    </submittedName>
</protein>
<comment type="caution">
    <text evidence="2">The sequence shown here is derived from an EMBL/GenBank/DDBJ whole genome shotgun (WGS) entry which is preliminary data.</text>
</comment>
<dbReference type="RefSeq" id="WP_308459022.1">
    <property type="nucleotide sequence ID" value="NZ_JAJEPS010000004.1"/>
</dbReference>
<name>A0AAE3A417_9FIRM</name>
<gene>
    <name evidence="2" type="ORF">LKD36_05625</name>
</gene>
<evidence type="ECO:0000259" key="1">
    <source>
        <dbReference type="Pfam" id="PF10105"/>
    </source>
</evidence>
<dbReference type="InterPro" id="IPR018768">
    <property type="entry name" value="DUF2344"/>
</dbReference>
<proteinExistence type="predicted"/>